<evidence type="ECO:0000313" key="2">
    <source>
        <dbReference type="EMBL" id="WMC10373.1"/>
    </source>
</evidence>
<dbReference type="Pfam" id="PF12568">
    <property type="entry name" value="PanZ"/>
    <property type="match status" value="1"/>
</dbReference>
<evidence type="ECO:0000259" key="1">
    <source>
        <dbReference type="PROSITE" id="PS51186"/>
    </source>
</evidence>
<dbReference type="GO" id="GO:0016747">
    <property type="term" value="F:acyltransferase activity, transferring groups other than amino-acyl groups"/>
    <property type="evidence" value="ECO:0007669"/>
    <property type="project" value="InterPro"/>
</dbReference>
<name>A0AA50Q9T8_9GAMM</name>
<gene>
    <name evidence="2" type="ORF">PU634_15030</name>
</gene>
<feature type="domain" description="N-acetyltransferase" evidence="1">
    <location>
        <begin position="1"/>
        <end position="123"/>
    </location>
</feature>
<dbReference type="EMBL" id="CP118224">
    <property type="protein sequence ID" value="WMC10373.1"/>
    <property type="molecule type" value="Genomic_DNA"/>
</dbReference>
<protein>
    <submittedName>
        <fullName evidence="2">Acetyl-CoA sensor PanZ family protein</fullName>
    </submittedName>
</protein>
<dbReference type="InterPro" id="IPR000182">
    <property type="entry name" value="GNAT_dom"/>
</dbReference>
<reference evidence="2 3" key="1">
    <citation type="submission" date="2023-02" db="EMBL/GenBank/DDBJ databases">
        <title>Complete genome sequence of a novel bacterium Oceanimonas sp. NTOU-MSR1 isolated from marine coast sediment.</title>
        <authorList>
            <person name="Yang H.-T."/>
            <person name="Chen Y.-L."/>
            <person name="Ho Y.-N."/>
        </authorList>
    </citation>
    <scope>NUCLEOTIDE SEQUENCE [LARGE SCALE GENOMIC DNA]</scope>
    <source>
        <strain evidence="2 3">NTOU-MSR1</strain>
    </source>
</reference>
<dbReference type="CDD" id="cd04301">
    <property type="entry name" value="NAT_SF"/>
    <property type="match status" value="1"/>
</dbReference>
<organism evidence="2 3">
    <name type="scientific">Oceanimonas pelagia</name>
    <dbReference type="NCBI Taxonomy" id="3028314"/>
    <lineage>
        <taxon>Bacteria</taxon>
        <taxon>Pseudomonadati</taxon>
        <taxon>Pseudomonadota</taxon>
        <taxon>Gammaproteobacteria</taxon>
        <taxon>Aeromonadales</taxon>
        <taxon>Aeromonadaceae</taxon>
        <taxon>Oceanimonas</taxon>
    </lineage>
</organism>
<evidence type="ECO:0000313" key="3">
    <source>
        <dbReference type="Proteomes" id="UP001223802"/>
    </source>
</evidence>
<dbReference type="AlphaFoldDB" id="A0AA50Q9T8"/>
<dbReference type="PROSITE" id="PS51186">
    <property type="entry name" value="GNAT"/>
    <property type="match status" value="1"/>
</dbReference>
<dbReference type="InterPro" id="IPR040448">
    <property type="entry name" value="PanZ_GNAT"/>
</dbReference>
<proteinExistence type="predicted"/>
<accession>A0AA50Q9T8</accession>
<dbReference type="Proteomes" id="UP001223802">
    <property type="component" value="Chromosome"/>
</dbReference>
<dbReference type="InterPro" id="IPR016181">
    <property type="entry name" value="Acyl_CoA_acyltransferase"/>
</dbReference>
<dbReference type="RefSeq" id="WP_306761572.1">
    <property type="nucleotide sequence ID" value="NZ_CP118224.1"/>
</dbReference>
<dbReference type="Gene3D" id="3.40.630.30">
    <property type="match status" value="1"/>
</dbReference>
<sequence length="123" mass="13647">MRLTVHHLTELPERHRAHAELILQDHLLPEGQPFLLATFNDRAVALAWRQGEHIGFFAVRDLTRRRGVGSELLRRLKEDAVAAGLTRLELDLARAPAGEAAGLAAFFTARGFEQKDGVLSCSL</sequence>
<dbReference type="SUPFAM" id="SSF55729">
    <property type="entry name" value="Acyl-CoA N-acyltransferases (Nat)"/>
    <property type="match status" value="1"/>
</dbReference>
<keyword evidence="3" id="KW-1185">Reference proteome</keyword>
<dbReference type="KEGG" id="ope:PU634_15030"/>